<organism evidence="15 16">
    <name type="scientific">Periconia macrospinosa</name>
    <dbReference type="NCBI Taxonomy" id="97972"/>
    <lineage>
        <taxon>Eukaryota</taxon>
        <taxon>Fungi</taxon>
        <taxon>Dikarya</taxon>
        <taxon>Ascomycota</taxon>
        <taxon>Pezizomycotina</taxon>
        <taxon>Dothideomycetes</taxon>
        <taxon>Pleosporomycetidae</taxon>
        <taxon>Pleosporales</taxon>
        <taxon>Massarineae</taxon>
        <taxon>Periconiaceae</taxon>
        <taxon>Periconia</taxon>
    </lineage>
</organism>
<dbReference type="Gene3D" id="3.10.170.10">
    <property type="match status" value="1"/>
</dbReference>
<protein>
    <recommendedName>
        <fullName evidence="13">Extracellular metalloproteinase</fullName>
        <ecNumber evidence="13">3.4.24.-</ecNumber>
    </recommendedName>
    <alternativeName>
        <fullName evidence="13">Fungalysin</fullName>
    </alternativeName>
</protein>
<dbReference type="EMBL" id="KZ805319">
    <property type="protein sequence ID" value="PVI04691.1"/>
    <property type="molecule type" value="Genomic_DNA"/>
</dbReference>
<feature type="binding site" evidence="12">
    <location>
        <position position="354"/>
    </location>
    <ligand>
        <name>Zn(2+)</name>
        <dbReference type="ChEBI" id="CHEBI:29105"/>
        <note>catalytic</note>
    </ligand>
</feature>
<evidence type="ECO:0000313" key="16">
    <source>
        <dbReference type="Proteomes" id="UP000244855"/>
    </source>
</evidence>
<evidence type="ECO:0000256" key="5">
    <source>
        <dbReference type="ARBA" id="ARBA00022723"/>
    </source>
</evidence>
<gene>
    <name evidence="15" type="ORF">DM02DRAFT_611311</name>
</gene>
<dbReference type="EC" id="3.4.24.-" evidence="13"/>
<dbReference type="InterPro" id="IPR050371">
    <property type="entry name" value="Fungal_virulence_M36"/>
</dbReference>
<evidence type="ECO:0000256" key="10">
    <source>
        <dbReference type="ARBA" id="ARBA00023145"/>
    </source>
</evidence>
<evidence type="ECO:0000313" key="15">
    <source>
        <dbReference type="EMBL" id="PVI04691.1"/>
    </source>
</evidence>
<evidence type="ECO:0000256" key="6">
    <source>
        <dbReference type="ARBA" id="ARBA00022729"/>
    </source>
</evidence>
<comment type="similarity">
    <text evidence="2 13">Belongs to the peptidase M36 family.</text>
</comment>
<evidence type="ECO:0000256" key="9">
    <source>
        <dbReference type="ARBA" id="ARBA00023049"/>
    </source>
</evidence>
<dbReference type="GO" id="GO:0005576">
    <property type="term" value="C:extracellular region"/>
    <property type="evidence" value="ECO:0007669"/>
    <property type="project" value="UniProtKB-SubCell"/>
</dbReference>
<dbReference type="GO" id="GO:0006508">
    <property type="term" value="P:proteolysis"/>
    <property type="evidence" value="ECO:0007669"/>
    <property type="project" value="UniProtKB-KW"/>
</dbReference>
<comment type="subcellular location">
    <subcellularLocation>
        <location evidence="1 13">Secreted</location>
    </subcellularLocation>
</comment>
<comment type="cofactor">
    <cofactor evidence="12">
        <name>Zn(2+)</name>
        <dbReference type="ChEBI" id="CHEBI:29105"/>
    </cofactor>
    <text evidence="12">Binds 1 zinc ion per subunit.</text>
</comment>
<dbReference type="PANTHER" id="PTHR33478:SF1">
    <property type="entry name" value="EXTRACELLULAR METALLOPROTEINASE MEP"/>
    <property type="match status" value="1"/>
</dbReference>
<dbReference type="CDD" id="cd09596">
    <property type="entry name" value="M36"/>
    <property type="match status" value="1"/>
</dbReference>
<feature type="binding site" evidence="12">
    <location>
        <position position="384"/>
    </location>
    <ligand>
        <name>Zn(2+)</name>
        <dbReference type="ChEBI" id="CHEBI:29105"/>
        <note>catalytic</note>
    </ligand>
</feature>
<keyword evidence="9 13" id="KW-0482">Metalloprotease</keyword>
<keyword evidence="8 12" id="KW-0862">Zinc</keyword>
<evidence type="ECO:0000256" key="7">
    <source>
        <dbReference type="ARBA" id="ARBA00022801"/>
    </source>
</evidence>
<feature type="active site" evidence="11">
    <location>
        <position position="355"/>
    </location>
</feature>
<evidence type="ECO:0000256" key="3">
    <source>
        <dbReference type="ARBA" id="ARBA00022525"/>
    </source>
</evidence>
<evidence type="ECO:0000256" key="8">
    <source>
        <dbReference type="ARBA" id="ARBA00022833"/>
    </source>
</evidence>
<dbReference type="OrthoDB" id="3227768at2759"/>
<dbReference type="InterPro" id="IPR001842">
    <property type="entry name" value="Peptidase_M36"/>
</dbReference>
<keyword evidence="10 13" id="KW-0865">Zymogen</keyword>
<keyword evidence="16" id="KW-1185">Reference proteome</keyword>
<dbReference type="Pfam" id="PF02128">
    <property type="entry name" value="Peptidase_M36"/>
    <property type="match status" value="1"/>
</dbReference>
<dbReference type="InterPro" id="IPR011096">
    <property type="entry name" value="FTP_domain"/>
</dbReference>
<dbReference type="PRINTS" id="PR00999">
    <property type="entry name" value="FUNGALYSIN"/>
</dbReference>
<dbReference type="PANTHER" id="PTHR33478">
    <property type="entry name" value="EXTRACELLULAR METALLOPROTEINASE MEP"/>
    <property type="match status" value="1"/>
</dbReference>
<evidence type="ECO:0000256" key="2">
    <source>
        <dbReference type="ARBA" id="ARBA00006006"/>
    </source>
</evidence>
<dbReference type="InterPro" id="IPR027268">
    <property type="entry name" value="Peptidase_M4/M1_CTD_sf"/>
</dbReference>
<dbReference type="Gene3D" id="1.10.390.10">
    <property type="entry name" value="Neutral Protease Domain 2"/>
    <property type="match status" value="1"/>
</dbReference>
<dbReference type="SUPFAM" id="SSF55486">
    <property type="entry name" value="Metalloproteases ('zincins'), catalytic domain"/>
    <property type="match status" value="1"/>
</dbReference>
<evidence type="ECO:0000256" key="11">
    <source>
        <dbReference type="PIRSR" id="PIRSR601842-1"/>
    </source>
</evidence>
<accession>A0A2V1E2M7</accession>
<reference evidence="15 16" key="1">
    <citation type="journal article" date="2018" name="Sci. Rep.">
        <title>Comparative genomics provides insights into the lifestyle and reveals functional heterogeneity of dark septate endophytic fungi.</title>
        <authorList>
            <person name="Knapp D.G."/>
            <person name="Nemeth J.B."/>
            <person name="Barry K."/>
            <person name="Hainaut M."/>
            <person name="Henrissat B."/>
            <person name="Johnson J."/>
            <person name="Kuo A."/>
            <person name="Lim J.H.P."/>
            <person name="Lipzen A."/>
            <person name="Nolan M."/>
            <person name="Ohm R.A."/>
            <person name="Tamas L."/>
            <person name="Grigoriev I.V."/>
            <person name="Spatafora J.W."/>
            <person name="Nagy L.G."/>
            <person name="Kovacs G.M."/>
        </authorList>
    </citation>
    <scope>NUCLEOTIDE SEQUENCE [LARGE SCALE GENOMIC DNA]</scope>
    <source>
        <strain evidence="15 16">DSE2036</strain>
    </source>
</reference>
<evidence type="ECO:0000256" key="1">
    <source>
        <dbReference type="ARBA" id="ARBA00004613"/>
    </source>
</evidence>
<proteinExistence type="inferred from homology"/>
<dbReference type="AlphaFoldDB" id="A0A2V1E2M7"/>
<dbReference type="Pfam" id="PF07504">
    <property type="entry name" value="FTP"/>
    <property type="match status" value="1"/>
</dbReference>
<feature type="binding site" evidence="12">
    <location>
        <position position="358"/>
    </location>
    <ligand>
        <name>Zn(2+)</name>
        <dbReference type="ChEBI" id="CHEBI:29105"/>
        <note>catalytic</note>
    </ligand>
</feature>
<keyword evidence="3 13" id="KW-0964">Secreted</keyword>
<evidence type="ECO:0000259" key="14">
    <source>
        <dbReference type="Pfam" id="PF07504"/>
    </source>
</evidence>
<name>A0A2V1E2M7_9PLEO</name>
<keyword evidence="6" id="KW-0732">Signal</keyword>
<keyword evidence="4 13" id="KW-0645">Protease</keyword>
<feature type="domain" description="FTP" evidence="14">
    <location>
        <begin position="4"/>
        <end position="55"/>
    </location>
</feature>
<evidence type="ECO:0000256" key="4">
    <source>
        <dbReference type="ARBA" id="ARBA00022670"/>
    </source>
</evidence>
<keyword evidence="7 13" id="KW-0378">Hydrolase</keyword>
<evidence type="ECO:0000256" key="13">
    <source>
        <dbReference type="RuleBase" id="RU364017"/>
    </source>
</evidence>
<sequence>MPDATFRLIDDHYVGTNGITHFYFRQTANDVDVQNADFNVNIGRDGNVFSFGHSFIKMNATASILLRKRDTVDPVDALKTAVKALQLPISADKATAEEKGKRAFTMKQTTGTVSEPKAQLVYFRTSNDDLSLSWRIETHTQSKWLITYVDAQDGDKIHHVVNYAAAATYEVYPWNLENPTEGPREVVKDPWDTTASEFGWHSDGTTTYNTTRGNNAIAHSNWDGVESESDFINLPRPTSSSLAFEYPYDPNEEDWKSYINASITQAFYTANKYHDVLYRLGFTEAAGNYQLHNHGKGGKEGDWIYINAQDSRGSDNANFASPPDGQPGVLTMYMYKLSPPPWRDPAFSAGLLLHELTHGLSKRLTGGPANAECLDPWEPGAMGEGTSDFYAMAMALKKGDTRTKRYPISGWEQNELENGTRPWVLSTDMSVNPLVYEDANTIPIGHHVGVVWTTMLWEVLWDLIDKYGKNDADVPEFDEKGVPTDGKFLTLQLVTDAMAMQPCNPSYVQARDTVIDADQVRTGGENRCLIWRSFAKRGLGTGAVLYDWKNRTGSFEVPANC</sequence>
<dbReference type="GO" id="GO:0004222">
    <property type="term" value="F:metalloendopeptidase activity"/>
    <property type="evidence" value="ECO:0007669"/>
    <property type="project" value="InterPro"/>
</dbReference>
<dbReference type="Proteomes" id="UP000244855">
    <property type="component" value="Unassembled WGS sequence"/>
</dbReference>
<evidence type="ECO:0000256" key="12">
    <source>
        <dbReference type="PIRSR" id="PIRSR601842-2"/>
    </source>
</evidence>
<keyword evidence="5 12" id="KW-0479">Metal-binding</keyword>
<dbReference type="GO" id="GO:0008270">
    <property type="term" value="F:zinc ion binding"/>
    <property type="evidence" value="ECO:0007669"/>
    <property type="project" value="InterPro"/>
</dbReference>